<dbReference type="SUPFAM" id="SSF103473">
    <property type="entry name" value="MFS general substrate transporter"/>
    <property type="match status" value="1"/>
</dbReference>
<dbReference type="RefSeq" id="WP_171793522.1">
    <property type="nucleotide sequence ID" value="NZ_JAVDRD010000005.1"/>
</dbReference>
<feature type="transmembrane region" description="Helical" evidence="4">
    <location>
        <begin position="246"/>
        <end position="272"/>
    </location>
</feature>
<feature type="transmembrane region" description="Helical" evidence="4">
    <location>
        <begin position="89"/>
        <end position="109"/>
    </location>
</feature>
<feature type="transmembrane region" description="Helical" evidence="4">
    <location>
        <begin position="28"/>
        <end position="50"/>
    </location>
</feature>
<dbReference type="InterPro" id="IPR036259">
    <property type="entry name" value="MFS_trans_sf"/>
</dbReference>
<evidence type="ECO:0000256" key="3">
    <source>
        <dbReference type="ARBA" id="ARBA00023136"/>
    </source>
</evidence>
<dbReference type="EMBL" id="JAVDRD010000005">
    <property type="protein sequence ID" value="MDR6511266.1"/>
    <property type="molecule type" value="Genomic_DNA"/>
</dbReference>
<feature type="transmembrane region" description="Helical" evidence="4">
    <location>
        <begin position="115"/>
        <end position="136"/>
    </location>
</feature>
<organism evidence="5 6">
    <name type="scientific">Novosphingobium capsulatum</name>
    <dbReference type="NCBI Taxonomy" id="13688"/>
    <lineage>
        <taxon>Bacteria</taxon>
        <taxon>Pseudomonadati</taxon>
        <taxon>Pseudomonadota</taxon>
        <taxon>Alphaproteobacteria</taxon>
        <taxon>Sphingomonadales</taxon>
        <taxon>Sphingomonadaceae</taxon>
        <taxon>Novosphingobium</taxon>
    </lineage>
</organism>
<keyword evidence="2 4" id="KW-1133">Transmembrane helix</keyword>
<dbReference type="InterPro" id="IPR011701">
    <property type="entry name" value="MFS"/>
</dbReference>
<gene>
    <name evidence="5" type="ORF">J2792_002138</name>
</gene>
<evidence type="ECO:0000313" key="6">
    <source>
        <dbReference type="Proteomes" id="UP001184150"/>
    </source>
</evidence>
<protein>
    <submittedName>
        <fullName evidence="5">MFS family permease</fullName>
    </submittedName>
</protein>
<proteinExistence type="predicted"/>
<feature type="transmembrane region" description="Helical" evidence="4">
    <location>
        <begin position="279"/>
        <end position="296"/>
    </location>
</feature>
<feature type="transmembrane region" description="Helical" evidence="4">
    <location>
        <begin position="336"/>
        <end position="360"/>
    </location>
</feature>
<feature type="transmembrane region" description="Helical" evidence="4">
    <location>
        <begin position="62"/>
        <end position="82"/>
    </location>
</feature>
<dbReference type="Gene3D" id="1.20.1250.20">
    <property type="entry name" value="MFS general substrate transporter like domains"/>
    <property type="match status" value="2"/>
</dbReference>
<feature type="transmembrane region" description="Helical" evidence="4">
    <location>
        <begin position="215"/>
        <end position="234"/>
    </location>
</feature>
<reference evidence="5 6" key="1">
    <citation type="submission" date="2023-07" db="EMBL/GenBank/DDBJ databases">
        <title>Sorghum-associated microbial communities from plants grown in Nebraska, USA.</title>
        <authorList>
            <person name="Schachtman D."/>
        </authorList>
    </citation>
    <scope>NUCLEOTIDE SEQUENCE [LARGE SCALE GENOMIC DNA]</scope>
    <source>
        <strain evidence="5 6">DS1027</strain>
    </source>
</reference>
<dbReference type="Pfam" id="PF07690">
    <property type="entry name" value="MFS_1"/>
    <property type="match status" value="1"/>
</dbReference>
<keyword evidence="6" id="KW-1185">Reference proteome</keyword>
<feature type="transmembrane region" description="Helical" evidence="4">
    <location>
        <begin position="174"/>
        <end position="194"/>
    </location>
</feature>
<feature type="transmembrane region" description="Helical" evidence="4">
    <location>
        <begin position="302"/>
        <end position="324"/>
    </location>
</feature>
<dbReference type="Proteomes" id="UP001184150">
    <property type="component" value="Unassembled WGS sequence"/>
</dbReference>
<keyword evidence="3 4" id="KW-0472">Membrane</keyword>
<evidence type="ECO:0000256" key="2">
    <source>
        <dbReference type="ARBA" id="ARBA00022989"/>
    </source>
</evidence>
<feature type="transmembrane region" description="Helical" evidence="4">
    <location>
        <begin position="366"/>
        <end position="386"/>
    </location>
</feature>
<name>A0ABU1MMM2_9SPHN</name>
<comment type="caution">
    <text evidence="5">The sequence shown here is derived from an EMBL/GenBank/DDBJ whole genome shotgun (WGS) entry which is preliminary data.</text>
</comment>
<evidence type="ECO:0000313" key="5">
    <source>
        <dbReference type="EMBL" id="MDR6511266.1"/>
    </source>
</evidence>
<accession>A0ABU1MMM2</accession>
<evidence type="ECO:0000256" key="4">
    <source>
        <dbReference type="SAM" id="Phobius"/>
    </source>
</evidence>
<evidence type="ECO:0000256" key="1">
    <source>
        <dbReference type="ARBA" id="ARBA00022692"/>
    </source>
</evidence>
<sequence>MEFNTAIEGMAQAECGTRRLTPAGQISAVLVGLIGAFVIFVTPGFLAVIAQKTGFDNDQLGYLAAFDINAMGVTIGLSTFLLARVPWRLAVSIGLALVIAGNILTALATGFAAMAAARVVAGAGEGIAVGFAFAALGRAANPDRAFSIYLVVGALCSSALLYSLPALQAAVSPATLFLANALVVVPVALGVRWFPEGSIDETDIFAGAGRLDMRLASGALLGVFLFFFALGAMWSYSERIGMAHAIAPGVIATGLSIGTMAGVAGAALAGMLPRRWGRVWPLLLSGAAGVISFLMFDGRVEATGFVVAVVLLQFCWNFAQPLLSGICAEACLRGRVVCAMGSIQTFGTGLGPAAAAATLASGSFAPMIYANSAILAASIAVTVLTIRAERRRRPA</sequence>
<keyword evidence="1 4" id="KW-0812">Transmembrane</keyword>
<feature type="transmembrane region" description="Helical" evidence="4">
    <location>
        <begin position="148"/>
        <end position="168"/>
    </location>
</feature>